<keyword evidence="1" id="KW-0560">Oxidoreductase</keyword>
<dbReference type="GO" id="GO:0004497">
    <property type="term" value="F:monooxygenase activity"/>
    <property type="evidence" value="ECO:0007669"/>
    <property type="project" value="UniProtKB-KW"/>
</dbReference>
<dbReference type="NCBIfam" id="NF005720">
    <property type="entry name" value="PRK07538.1"/>
    <property type="match status" value="1"/>
</dbReference>
<dbReference type="RefSeq" id="WP_145869601.1">
    <property type="nucleotide sequence ID" value="NZ_BNCE01000017.1"/>
</dbReference>
<comment type="caution">
    <text evidence="5">The sequence shown here is derived from an EMBL/GenBank/DDBJ whole genome shotgun (WGS) entry which is preliminary data.</text>
</comment>
<dbReference type="SUPFAM" id="SSF51905">
    <property type="entry name" value="FAD/NAD(P)-binding domain"/>
    <property type="match status" value="1"/>
</dbReference>
<dbReference type="PRINTS" id="PR00420">
    <property type="entry name" value="RNGMNOXGNASE"/>
</dbReference>
<dbReference type="SUPFAM" id="SSF54373">
    <property type="entry name" value="FAD-linked reductases, C-terminal domain"/>
    <property type="match status" value="1"/>
</dbReference>
<dbReference type="Proteomes" id="UP000316603">
    <property type="component" value="Unassembled WGS sequence"/>
</dbReference>
<organism evidence="5 6">
    <name type="scientific">Streptomyces capillispiralis</name>
    <dbReference type="NCBI Taxonomy" id="68182"/>
    <lineage>
        <taxon>Bacteria</taxon>
        <taxon>Bacillati</taxon>
        <taxon>Actinomycetota</taxon>
        <taxon>Actinomycetes</taxon>
        <taxon>Kitasatosporales</taxon>
        <taxon>Streptomycetaceae</taxon>
        <taxon>Streptomyces</taxon>
    </lineage>
</organism>
<evidence type="ECO:0000256" key="1">
    <source>
        <dbReference type="ARBA" id="ARBA00023002"/>
    </source>
</evidence>
<dbReference type="InterPro" id="IPR036188">
    <property type="entry name" value="FAD/NAD-bd_sf"/>
</dbReference>
<sequence>MKIVIAGAGIGGLTAALSLDAVGLHDVRVLEAVPEIRPLGAGVNLQPNAVRELAALGLAENLAELGAELTGLGYYNHLGQEIWRESRGRASDSRWPQLGLHRGMLQKVLADTVRARLGDTAITTDARVTGFAPLPGGGVEVTVGHRAGDRSADRILADVLIGADGLRSAVRRSLYPREGEPRSHGTAVWRGVTRGAPFHGGRSMVVMGDGHWKAVVYPLAVRPDADGLVPVNWAVSRAGPERDVPPGPADDGFLDAVSHWRCGDLRLDALVTGTGTGTGAVPSFPLLDRDPVPRWSFGATTLLGDAAHAMAPMGSNATTQAVLDARSLAHALATHEHPVAALAAYDRDRRPRMNRLQLLNRAKGPEVVIDLVHERAPEGFGRVEDVIPAARLAEVAHTYARAAGFDAASVNAPSPYGRPLRSHLPHTTVHGRTPHGR</sequence>
<accession>A0A561TL97</accession>
<evidence type="ECO:0000313" key="5">
    <source>
        <dbReference type="EMBL" id="TWF87898.1"/>
    </source>
</evidence>
<evidence type="ECO:0000313" key="6">
    <source>
        <dbReference type="Proteomes" id="UP000316603"/>
    </source>
</evidence>
<dbReference type="Pfam" id="PF01494">
    <property type="entry name" value="FAD_binding_3"/>
    <property type="match status" value="2"/>
</dbReference>
<feature type="domain" description="FAD-binding" evidence="4">
    <location>
        <begin position="294"/>
        <end position="355"/>
    </location>
</feature>
<dbReference type="PANTHER" id="PTHR13789:SF268">
    <property type="entry name" value="5-METHYLPHENAZINE-1-CARBOXYLATE 1-MONOOXYGENASE"/>
    <property type="match status" value="1"/>
</dbReference>
<evidence type="ECO:0000256" key="2">
    <source>
        <dbReference type="ARBA" id="ARBA00023033"/>
    </source>
</evidence>
<dbReference type="Gene3D" id="3.30.9.30">
    <property type="match status" value="1"/>
</dbReference>
<dbReference type="EMBL" id="VIWV01000001">
    <property type="protein sequence ID" value="TWF87898.1"/>
    <property type="molecule type" value="Genomic_DNA"/>
</dbReference>
<dbReference type="Gene3D" id="3.50.50.60">
    <property type="entry name" value="FAD/NAD(P)-binding domain"/>
    <property type="match status" value="1"/>
</dbReference>
<dbReference type="GO" id="GO:0071949">
    <property type="term" value="F:FAD binding"/>
    <property type="evidence" value="ECO:0007669"/>
    <property type="project" value="InterPro"/>
</dbReference>
<protein>
    <submittedName>
        <fullName evidence="5">Prepilin-type processing-associated H-X9-DG protein</fullName>
    </submittedName>
</protein>
<reference evidence="5 6" key="1">
    <citation type="submission" date="2019-06" db="EMBL/GenBank/DDBJ databases">
        <title>Sequencing the genomes of 1000 actinobacteria strains.</title>
        <authorList>
            <person name="Klenk H.-P."/>
        </authorList>
    </citation>
    <scope>NUCLEOTIDE SEQUENCE [LARGE SCALE GENOMIC DNA]</scope>
    <source>
        <strain evidence="5 6">DSM 41695</strain>
    </source>
</reference>
<dbReference type="InterPro" id="IPR050493">
    <property type="entry name" value="FAD-dep_Monooxygenase_BioMet"/>
</dbReference>
<dbReference type="InterPro" id="IPR002938">
    <property type="entry name" value="FAD-bd"/>
</dbReference>
<feature type="region of interest" description="Disordered" evidence="3">
    <location>
        <begin position="416"/>
        <end position="437"/>
    </location>
</feature>
<evidence type="ECO:0000259" key="4">
    <source>
        <dbReference type="Pfam" id="PF01494"/>
    </source>
</evidence>
<proteinExistence type="predicted"/>
<dbReference type="AlphaFoldDB" id="A0A561TL97"/>
<gene>
    <name evidence="5" type="ORF">FHX78_114916</name>
</gene>
<dbReference type="OrthoDB" id="9782160at2"/>
<evidence type="ECO:0000256" key="3">
    <source>
        <dbReference type="SAM" id="MobiDB-lite"/>
    </source>
</evidence>
<feature type="domain" description="FAD-binding" evidence="4">
    <location>
        <begin position="2"/>
        <end position="182"/>
    </location>
</feature>
<keyword evidence="2" id="KW-0503">Monooxygenase</keyword>
<dbReference type="PANTHER" id="PTHR13789">
    <property type="entry name" value="MONOOXYGENASE"/>
    <property type="match status" value="1"/>
</dbReference>
<name>A0A561TL97_9ACTN</name>
<keyword evidence="6" id="KW-1185">Reference proteome</keyword>